<evidence type="ECO:0000313" key="7">
    <source>
        <dbReference type="EMBL" id="RCH87884.1"/>
    </source>
</evidence>
<evidence type="ECO:0008006" key="9">
    <source>
        <dbReference type="Google" id="ProtNLM"/>
    </source>
</evidence>
<gene>
    <name evidence="7" type="ORF">CU097_000888</name>
</gene>
<dbReference type="AlphaFoldDB" id="A0A367JD75"/>
<keyword evidence="6" id="KW-0539">Nucleus</keyword>
<protein>
    <recommendedName>
        <fullName evidence="9">Mediator complex subunit 16</fullName>
    </recommendedName>
</protein>
<dbReference type="PANTHER" id="PTHR13224">
    <property type="entry name" value="THYROID HORMONE RECEPTOR-ASSOCIATED PROTEIN-RELATED"/>
    <property type="match status" value="1"/>
</dbReference>
<sequence length="778" mass="88475">QAPQALSISKQNILVSVPSEPIPSQVNWITGNLYNYALIQKRRIELIENFHKQCAITHLQWNKKGNTFASIDETGQLALWQIQGPVDKLLYNTHLKQPLAAFHWLDAEREYVSDQDKLVRESMNCLKNPFGHLGFITITVHGEITVHYQRNGAIFSSFSAHIPSTGRRDIRRSDASCYSMSLSGIDDWQRISHAAITSIDNTIYLATHSVSCQTKEIQLYSLDIKFPTVDKKGAIRRKRIANVCLLEKAHVTQMAFKTGVNLELYLGLGGRVDNTLERCITKYTTIEKSDQTFKSYIQHWELSTVDQSLNLSIGTISAKHATLSLTSETPIDDKFITCLKCTQDGNLVVGLSDGSIHLEISNHGLLKSNETPSFDSRFWCVVQPKKDTISDIVFSVNETHIVYMYASGKMGVARITNDALNEQQVKHLRLKLVQCLLNNTDSTDLISEVVRISKVSKTDISLEIMQDVLRMYEQHHEGDEEWSLGALQKGYGLALATFNEFPTKHVQSTNLSRAVQLPIILDSFIASCTSNYEDIEKALSKETSVHLEFDPNSLWSLVILTTWIFDFLKWILHEWNILLHSEKHPISEEMMYQKPVHAVLFLHKESRDYLKKILTFIPHFITFASSATYQLDHLPESQALLQQYTDNLQKEPPVAINQVIDLLNDLNHLEANTKVSNRWSLLLTSTLQGYSIPKLQQVSLKYKDKCVKPCIYIEKEILAKYDPIRKRSLGDHVKTHLCIRCHQHILPVHTESDLLDPSSSASWYQSLGRRCVCGGVFV</sequence>
<dbReference type="GO" id="GO:0045893">
    <property type="term" value="P:positive regulation of DNA-templated transcription"/>
    <property type="evidence" value="ECO:0007669"/>
    <property type="project" value="TreeGrafter"/>
</dbReference>
<comment type="caution">
    <text evidence="7">The sequence shown here is derived from an EMBL/GenBank/DDBJ whole genome shotgun (WGS) entry which is preliminary data.</text>
</comment>
<keyword evidence="5" id="KW-0804">Transcription</keyword>
<evidence type="ECO:0000256" key="4">
    <source>
        <dbReference type="ARBA" id="ARBA00023159"/>
    </source>
</evidence>
<evidence type="ECO:0000256" key="5">
    <source>
        <dbReference type="ARBA" id="ARBA00023163"/>
    </source>
</evidence>
<feature type="non-terminal residue" evidence="7">
    <location>
        <position position="1"/>
    </location>
</feature>
<accession>A0A367JD75</accession>
<comment type="similarity">
    <text evidence="2">Belongs to the Mediator complex subunit 16 family.</text>
</comment>
<dbReference type="PANTHER" id="PTHR13224:SF6">
    <property type="entry name" value="MEDIATOR OF RNA POLYMERASE II TRANSCRIPTION SUBUNIT 16"/>
    <property type="match status" value="1"/>
</dbReference>
<dbReference type="GO" id="GO:0016592">
    <property type="term" value="C:mediator complex"/>
    <property type="evidence" value="ECO:0007669"/>
    <property type="project" value="InterPro"/>
</dbReference>
<dbReference type="InterPro" id="IPR036322">
    <property type="entry name" value="WD40_repeat_dom_sf"/>
</dbReference>
<evidence type="ECO:0000256" key="2">
    <source>
        <dbReference type="ARBA" id="ARBA00006543"/>
    </source>
</evidence>
<dbReference type="Proteomes" id="UP000252139">
    <property type="component" value="Unassembled WGS sequence"/>
</dbReference>
<organism evidence="7 8">
    <name type="scientific">Rhizopus azygosporus</name>
    <name type="common">Rhizopus microsporus var. azygosporus</name>
    <dbReference type="NCBI Taxonomy" id="86630"/>
    <lineage>
        <taxon>Eukaryota</taxon>
        <taxon>Fungi</taxon>
        <taxon>Fungi incertae sedis</taxon>
        <taxon>Mucoromycota</taxon>
        <taxon>Mucoromycotina</taxon>
        <taxon>Mucoromycetes</taxon>
        <taxon>Mucorales</taxon>
        <taxon>Mucorineae</taxon>
        <taxon>Rhizopodaceae</taxon>
        <taxon>Rhizopus</taxon>
    </lineage>
</organism>
<name>A0A367JD75_RHIAZ</name>
<dbReference type="STRING" id="86630.A0A367JD75"/>
<reference evidence="7 8" key="1">
    <citation type="journal article" date="2018" name="G3 (Bethesda)">
        <title>Phylogenetic and Phylogenomic Definition of Rhizopus Species.</title>
        <authorList>
            <person name="Gryganskyi A.P."/>
            <person name="Golan J."/>
            <person name="Dolatabadi S."/>
            <person name="Mondo S."/>
            <person name="Robb S."/>
            <person name="Idnurm A."/>
            <person name="Muszewska A."/>
            <person name="Steczkiewicz K."/>
            <person name="Masonjones S."/>
            <person name="Liao H.L."/>
            <person name="Gajdeczka M.T."/>
            <person name="Anike F."/>
            <person name="Vuek A."/>
            <person name="Anishchenko I.M."/>
            <person name="Voigt K."/>
            <person name="de Hoog G.S."/>
            <person name="Smith M.E."/>
            <person name="Heitman J."/>
            <person name="Vilgalys R."/>
            <person name="Stajich J.E."/>
        </authorList>
    </citation>
    <scope>NUCLEOTIDE SEQUENCE [LARGE SCALE GENOMIC DNA]</scope>
    <source>
        <strain evidence="7 8">CBS 357.93</strain>
    </source>
</reference>
<evidence type="ECO:0000313" key="8">
    <source>
        <dbReference type="Proteomes" id="UP000252139"/>
    </source>
</evidence>
<keyword evidence="8" id="KW-1185">Reference proteome</keyword>
<evidence type="ECO:0000256" key="6">
    <source>
        <dbReference type="ARBA" id="ARBA00023242"/>
    </source>
</evidence>
<dbReference type="EMBL" id="PJQL01001572">
    <property type="protein sequence ID" value="RCH87884.1"/>
    <property type="molecule type" value="Genomic_DNA"/>
</dbReference>
<evidence type="ECO:0000256" key="1">
    <source>
        <dbReference type="ARBA" id="ARBA00004123"/>
    </source>
</evidence>
<comment type="subcellular location">
    <subcellularLocation>
        <location evidence="1">Nucleus</location>
    </subcellularLocation>
</comment>
<dbReference type="OrthoDB" id="4139168at2759"/>
<keyword evidence="4" id="KW-0010">Activator</keyword>
<proteinExistence type="inferred from homology"/>
<keyword evidence="3" id="KW-0805">Transcription regulation</keyword>
<dbReference type="SUPFAM" id="SSF50978">
    <property type="entry name" value="WD40 repeat-like"/>
    <property type="match status" value="1"/>
</dbReference>
<dbReference type="InterPro" id="IPR048338">
    <property type="entry name" value="Mediator_Med16"/>
</dbReference>
<evidence type="ECO:0000256" key="3">
    <source>
        <dbReference type="ARBA" id="ARBA00023015"/>
    </source>
</evidence>